<feature type="region of interest" description="Disordered" evidence="1">
    <location>
        <begin position="1"/>
        <end position="43"/>
    </location>
</feature>
<feature type="compositionally biased region" description="Polar residues" evidence="1">
    <location>
        <begin position="95"/>
        <end position="104"/>
    </location>
</feature>
<sequence length="104" mass="11703">MEHCRNESQNQDPSLRTRTRVPEPGPESQNQDPSPRTRTRAQRDVFSAASVVEEVRRKWTGSVRGSVEGSVEEVGFTRSASSPPGVRFRDPDPTASWSVEQNHR</sequence>
<evidence type="ECO:0000313" key="3">
    <source>
        <dbReference type="Proteomes" id="UP000314294"/>
    </source>
</evidence>
<feature type="compositionally biased region" description="Polar residues" evidence="1">
    <location>
        <begin position="7"/>
        <end position="16"/>
    </location>
</feature>
<feature type="region of interest" description="Disordered" evidence="1">
    <location>
        <begin position="67"/>
        <end position="104"/>
    </location>
</feature>
<proteinExistence type="predicted"/>
<feature type="compositionally biased region" description="Polar residues" evidence="1">
    <location>
        <begin position="27"/>
        <end position="36"/>
    </location>
</feature>
<dbReference type="EMBL" id="SRLO01000943">
    <property type="protein sequence ID" value="TNN43832.1"/>
    <property type="molecule type" value="Genomic_DNA"/>
</dbReference>
<evidence type="ECO:0000256" key="1">
    <source>
        <dbReference type="SAM" id="MobiDB-lite"/>
    </source>
</evidence>
<accession>A0A4Z2FTX3</accession>
<dbReference type="AlphaFoldDB" id="A0A4Z2FTX3"/>
<reference evidence="2 3" key="1">
    <citation type="submission" date="2019-03" db="EMBL/GenBank/DDBJ databases">
        <title>First draft genome of Liparis tanakae, snailfish: a comprehensive survey of snailfish specific genes.</title>
        <authorList>
            <person name="Kim W."/>
            <person name="Song I."/>
            <person name="Jeong J.-H."/>
            <person name="Kim D."/>
            <person name="Kim S."/>
            <person name="Ryu S."/>
            <person name="Song J.Y."/>
            <person name="Lee S.K."/>
        </authorList>
    </citation>
    <scope>NUCLEOTIDE SEQUENCE [LARGE SCALE GENOMIC DNA]</scope>
    <source>
        <tissue evidence="2">Muscle</tissue>
    </source>
</reference>
<comment type="caution">
    <text evidence="2">The sequence shown here is derived from an EMBL/GenBank/DDBJ whole genome shotgun (WGS) entry which is preliminary data.</text>
</comment>
<name>A0A4Z2FTX3_9TELE</name>
<keyword evidence="3" id="KW-1185">Reference proteome</keyword>
<dbReference type="Proteomes" id="UP000314294">
    <property type="component" value="Unassembled WGS sequence"/>
</dbReference>
<evidence type="ECO:0000313" key="2">
    <source>
        <dbReference type="EMBL" id="TNN43832.1"/>
    </source>
</evidence>
<gene>
    <name evidence="2" type="ORF">EYF80_045998</name>
</gene>
<organism evidence="2 3">
    <name type="scientific">Liparis tanakae</name>
    <name type="common">Tanaka's snailfish</name>
    <dbReference type="NCBI Taxonomy" id="230148"/>
    <lineage>
        <taxon>Eukaryota</taxon>
        <taxon>Metazoa</taxon>
        <taxon>Chordata</taxon>
        <taxon>Craniata</taxon>
        <taxon>Vertebrata</taxon>
        <taxon>Euteleostomi</taxon>
        <taxon>Actinopterygii</taxon>
        <taxon>Neopterygii</taxon>
        <taxon>Teleostei</taxon>
        <taxon>Neoteleostei</taxon>
        <taxon>Acanthomorphata</taxon>
        <taxon>Eupercaria</taxon>
        <taxon>Perciformes</taxon>
        <taxon>Cottioidei</taxon>
        <taxon>Cottales</taxon>
        <taxon>Liparidae</taxon>
        <taxon>Liparis</taxon>
    </lineage>
</organism>
<protein>
    <submittedName>
        <fullName evidence="2">Uncharacterized protein</fullName>
    </submittedName>
</protein>